<dbReference type="GO" id="GO:0009073">
    <property type="term" value="P:aromatic amino acid family biosynthetic process"/>
    <property type="evidence" value="ECO:0007669"/>
    <property type="project" value="UniProtKB-KW"/>
</dbReference>
<gene>
    <name evidence="5" type="primary">aroD</name>
    <name evidence="6" type="ORF">CBW42_03020</name>
</gene>
<comment type="function">
    <text evidence="5">Involved in the third step of the chorismate pathway, which leads to the biosynthesis of aromatic amino acids. Catalyzes the cis-dehydration of 3-dehydroquinate (DHQ) and introduces the first double bond of the aromatic ring to yield 3-dehydroshikimate.</text>
</comment>
<accession>A0A252F7B6</accession>
<dbReference type="GO" id="GO:0008652">
    <property type="term" value="P:amino acid biosynthetic process"/>
    <property type="evidence" value="ECO:0007669"/>
    <property type="project" value="UniProtKB-KW"/>
</dbReference>
<sequence length="251" mass="27872">MREVCVRGCSIGTGMPKICVPIVARTMREIFSQARATNNKTFDIVEWRVDWFEEFTNPDTVRRAARVLRGILGETPILFTFRTKKEGGEADIDPAYYMELNHIVASEHLVDLIDVELFAGDDVVRQIIADAHAVDVPVVVSSHDFEKTPPHDELVARLRRAEELGGDILKTAVMPHNSRDVLDLLCATEEVSRTSERPVVTMSMGELGMISRLSGEVFGSAMTFGTVGYASAPGQIGIEPLREVLELLHHK</sequence>
<feature type="binding site" evidence="5">
    <location>
        <position position="235"/>
    </location>
    <ligand>
        <name>3-dehydroquinate</name>
        <dbReference type="ChEBI" id="CHEBI:32364"/>
    </ligand>
</feature>
<dbReference type="FunFam" id="3.20.20.70:FF:000047">
    <property type="entry name" value="3-dehydroquinate dehydratase"/>
    <property type="match status" value="1"/>
</dbReference>
<dbReference type="PANTHER" id="PTHR43699:SF1">
    <property type="entry name" value="3-DEHYDROQUINATE DEHYDRATASE"/>
    <property type="match status" value="1"/>
</dbReference>
<reference evidence="6 7" key="1">
    <citation type="submission" date="2017-05" db="EMBL/GenBank/DDBJ databases">
        <title>Butyricicoccus porcorum sp. nov. a butyrate-producing bacterium from the swine intestinal tract.</title>
        <authorList>
            <person name="Trachsel J."/>
            <person name="Humphrey S."/>
            <person name="Allen H.K."/>
        </authorList>
    </citation>
    <scope>NUCLEOTIDE SEQUENCE [LARGE SCALE GENOMIC DNA]</scope>
    <source>
        <strain evidence="6">BB10</strain>
    </source>
</reference>
<name>A0A252F7B6_9FIRM</name>
<dbReference type="EMBL" id="NHOC01000002">
    <property type="protein sequence ID" value="OUM21550.1"/>
    <property type="molecule type" value="Genomic_DNA"/>
</dbReference>
<evidence type="ECO:0000256" key="4">
    <source>
        <dbReference type="ARBA" id="ARBA00023270"/>
    </source>
</evidence>
<dbReference type="SUPFAM" id="SSF51569">
    <property type="entry name" value="Aldolase"/>
    <property type="match status" value="1"/>
</dbReference>
<keyword evidence="3 5" id="KW-0456">Lyase</keyword>
<protein>
    <recommendedName>
        <fullName evidence="5">3-dehydroquinate dehydratase</fullName>
        <shortName evidence="5">3-dehydroquinase</shortName>
        <ecNumber evidence="5">4.2.1.10</ecNumber>
    </recommendedName>
    <alternativeName>
        <fullName evidence="5">Type I DHQase</fullName>
    </alternativeName>
    <alternativeName>
        <fullName evidence="5">Type I dehydroquinase</fullName>
        <shortName evidence="5">DHQ1</shortName>
    </alternativeName>
</protein>
<dbReference type="GO" id="GO:0046279">
    <property type="term" value="P:3,4-dihydroxybenzoate biosynthetic process"/>
    <property type="evidence" value="ECO:0007669"/>
    <property type="project" value="TreeGrafter"/>
</dbReference>
<proteinExistence type="inferred from homology"/>
<dbReference type="InterPro" id="IPR050146">
    <property type="entry name" value="Type-I_3-dehydroquinase"/>
</dbReference>
<dbReference type="EC" id="4.2.1.10" evidence="5"/>
<dbReference type="AlphaFoldDB" id="A0A252F7B6"/>
<feature type="binding site" evidence="5">
    <location>
        <begin position="46"/>
        <end position="48"/>
    </location>
    <ligand>
        <name>3-dehydroquinate</name>
        <dbReference type="ChEBI" id="CHEBI:32364"/>
    </ligand>
</feature>
<evidence type="ECO:0000256" key="1">
    <source>
        <dbReference type="ARBA" id="ARBA00001864"/>
    </source>
</evidence>
<dbReference type="PANTHER" id="PTHR43699">
    <property type="entry name" value="3-DEHYDROQUINATE DEHYDRATASE"/>
    <property type="match status" value="1"/>
</dbReference>
<keyword evidence="7" id="KW-1185">Reference proteome</keyword>
<dbReference type="InterPro" id="IPR001381">
    <property type="entry name" value="DHquinase_I"/>
</dbReference>
<feature type="active site" description="Proton donor/acceptor" evidence="5">
    <location>
        <position position="143"/>
    </location>
</feature>
<feature type="active site" description="Schiff-base intermediate with substrate" evidence="5">
    <location>
        <position position="170"/>
    </location>
</feature>
<dbReference type="OrthoDB" id="9813659at2"/>
<feature type="binding site" evidence="5">
    <location>
        <position position="82"/>
    </location>
    <ligand>
        <name>3-dehydroquinate</name>
        <dbReference type="ChEBI" id="CHEBI:32364"/>
    </ligand>
</feature>
<comment type="caution">
    <text evidence="6">The sequence shown here is derived from an EMBL/GenBank/DDBJ whole genome shotgun (WGS) entry which is preliminary data.</text>
</comment>
<evidence type="ECO:0000256" key="3">
    <source>
        <dbReference type="ARBA" id="ARBA00023239"/>
    </source>
</evidence>
<dbReference type="Gene3D" id="3.20.20.70">
    <property type="entry name" value="Aldolase class I"/>
    <property type="match status" value="1"/>
</dbReference>
<feature type="binding site" evidence="5">
    <location>
        <position position="231"/>
    </location>
    <ligand>
        <name>3-dehydroquinate</name>
        <dbReference type="ChEBI" id="CHEBI:32364"/>
    </ligand>
</feature>
<evidence type="ECO:0000313" key="7">
    <source>
        <dbReference type="Proteomes" id="UP000194903"/>
    </source>
</evidence>
<dbReference type="Pfam" id="PF01487">
    <property type="entry name" value="DHquinase_I"/>
    <property type="match status" value="1"/>
</dbReference>
<dbReference type="RefSeq" id="WP_087017603.1">
    <property type="nucleotide sequence ID" value="NZ_NHOC01000002.1"/>
</dbReference>
<dbReference type="HAMAP" id="MF_00214">
    <property type="entry name" value="AroD"/>
    <property type="match status" value="1"/>
</dbReference>
<dbReference type="CDD" id="cd00502">
    <property type="entry name" value="DHQase_I"/>
    <property type="match status" value="1"/>
</dbReference>
<dbReference type="GO" id="GO:0009423">
    <property type="term" value="P:chorismate biosynthetic process"/>
    <property type="evidence" value="ECO:0007669"/>
    <property type="project" value="UniProtKB-UniRule"/>
</dbReference>
<dbReference type="GO" id="GO:0003855">
    <property type="term" value="F:3-dehydroquinate dehydratase activity"/>
    <property type="evidence" value="ECO:0007669"/>
    <property type="project" value="UniProtKB-UniRule"/>
</dbReference>
<organism evidence="6 7">
    <name type="scientific">Butyricicoccus porcorum</name>
    <dbReference type="NCBI Taxonomy" id="1945634"/>
    <lineage>
        <taxon>Bacteria</taxon>
        <taxon>Bacillati</taxon>
        <taxon>Bacillota</taxon>
        <taxon>Clostridia</taxon>
        <taxon>Eubacteriales</taxon>
        <taxon>Butyricicoccaceae</taxon>
        <taxon>Butyricicoccus</taxon>
    </lineage>
</organism>
<evidence type="ECO:0000313" key="6">
    <source>
        <dbReference type="EMBL" id="OUM21550.1"/>
    </source>
</evidence>
<keyword evidence="2 5" id="KW-0057">Aromatic amino acid biosynthesis</keyword>
<dbReference type="NCBIfam" id="TIGR01093">
    <property type="entry name" value="aroD"/>
    <property type="match status" value="1"/>
</dbReference>
<comment type="pathway">
    <text evidence="5">Metabolic intermediate biosynthesis; chorismate biosynthesis; chorismate from D-erythrose 4-phosphate and phosphoenolpyruvate: step 3/7.</text>
</comment>
<keyword evidence="4 5" id="KW-0704">Schiff base</keyword>
<comment type="subunit">
    <text evidence="5">Homodimer.</text>
</comment>
<dbReference type="InterPro" id="IPR013785">
    <property type="entry name" value="Aldolase_TIM"/>
</dbReference>
<comment type="caution">
    <text evidence="5">Lacks conserved residue(s) required for the propagation of feature annotation.</text>
</comment>
<dbReference type="UniPathway" id="UPA00053">
    <property type="reaction ID" value="UER00086"/>
</dbReference>
<keyword evidence="5" id="KW-0028">Amino-acid biosynthesis</keyword>
<evidence type="ECO:0000256" key="5">
    <source>
        <dbReference type="HAMAP-Rule" id="MF_00214"/>
    </source>
</evidence>
<dbReference type="Proteomes" id="UP000194903">
    <property type="component" value="Unassembled WGS sequence"/>
</dbReference>
<comment type="catalytic activity">
    <reaction evidence="1 5">
        <text>3-dehydroquinate = 3-dehydroshikimate + H2O</text>
        <dbReference type="Rhea" id="RHEA:21096"/>
        <dbReference type="ChEBI" id="CHEBI:15377"/>
        <dbReference type="ChEBI" id="CHEBI:16630"/>
        <dbReference type="ChEBI" id="CHEBI:32364"/>
        <dbReference type="EC" id="4.2.1.10"/>
    </reaction>
</comment>
<comment type="similarity">
    <text evidence="5">Belongs to the type-I 3-dehydroquinase family.</text>
</comment>
<feature type="binding site" evidence="5">
    <location>
        <position position="212"/>
    </location>
    <ligand>
        <name>3-dehydroquinate</name>
        <dbReference type="ChEBI" id="CHEBI:32364"/>
    </ligand>
</feature>
<evidence type="ECO:0000256" key="2">
    <source>
        <dbReference type="ARBA" id="ARBA00023141"/>
    </source>
</evidence>